<reference evidence="1" key="1">
    <citation type="submission" date="2023-10" db="EMBL/GenBank/DDBJ databases">
        <title>Genome assemblies of two species of porcelain crab, Petrolisthes cinctipes and Petrolisthes manimaculis (Anomura: Porcellanidae).</title>
        <authorList>
            <person name="Angst P."/>
        </authorList>
    </citation>
    <scope>NUCLEOTIDE SEQUENCE</scope>
    <source>
        <strain evidence="1">PB745_01</strain>
        <tissue evidence="1">Gill</tissue>
    </source>
</reference>
<evidence type="ECO:0000313" key="2">
    <source>
        <dbReference type="Proteomes" id="UP001286313"/>
    </source>
</evidence>
<evidence type="ECO:0000313" key="1">
    <source>
        <dbReference type="EMBL" id="KAK3888069.1"/>
    </source>
</evidence>
<comment type="caution">
    <text evidence="1">The sequence shown here is derived from an EMBL/GenBank/DDBJ whole genome shotgun (WGS) entry which is preliminary data.</text>
</comment>
<dbReference type="AlphaFoldDB" id="A0AAE1KX10"/>
<protein>
    <submittedName>
        <fullName evidence="1">Uncharacterized protein</fullName>
    </submittedName>
</protein>
<sequence length="108" mass="12310">MNLLTTDFEYRQAAVVGILDVGVMSGAIHGNSPRRKGITERMSFIVGNCTGGLDNEEKAKNMKKRFAHEKRKIISQHIQRSTWSETANFKFKHCLVTVRRLPDPQIRP</sequence>
<gene>
    <name evidence="1" type="ORF">Pcinc_007859</name>
</gene>
<organism evidence="1 2">
    <name type="scientific">Petrolisthes cinctipes</name>
    <name type="common">Flat porcelain crab</name>
    <dbReference type="NCBI Taxonomy" id="88211"/>
    <lineage>
        <taxon>Eukaryota</taxon>
        <taxon>Metazoa</taxon>
        <taxon>Ecdysozoa</taxon>
        <taxon>Arthropoda</taxon>
        <taxon>Crustacea</taxon>
        <taxon>Multicrustacea</taxon>
        <taxon>Malacostraca</taxon>
        <taxon>Eumalacostraca</taxon>
        <taxon>Eucarida</taxon>
        <taxon>Decapoda</taxon>
        <taxon>Pleocyemata</taxon>
        <taxon>Anomura</taxon>
        <taxon>Galatheoidea</taxon>
        <taxon>Porcellanidae</taxon>
        <taxon>Petrolisthes</taxon>
    </lineage>
</organism>
<accession>A0AAE1KX10</accession>
<name>A0AAE1KX10_PETCI</name>
<dbReference type="EMBL" id="JAWQEG010000588">
    <property type="protein sequence ID" value="KAK3888069.1"/>
    <property type="molecule type" value="Genomic_DNA"/>
</dbReference>
<keyword evidence="2" id="KW-1185">Reference proteome</keyword>
<proteinExistence type="predicted"/>
<dbReference type="Proteomes" id="UP001286313">
    <property type="component" value="Unassembled WGS sequence"/>
</dbReference>